<dbReference type="OrthoDB" id="9804278at2"/>
<dbReference type="Proteomes" id="UP000070383">
    <property type="component" value="Unassembled WGS sequence"/>
</dbReference>
<evidence type="ECO:0000313" key="7">
    <source>
        <dbReference type="EMBL" id="KWZ75769.1"/>
    </source>
</evidence>
<dbReference type="PANTHER" id="PTHR30001:SF0">
    <property type="entry name" value="RIBONUCLEASE G"/>
    <property type="match status" value="1"/>
</dbReference>
<keyword evidence="2" id="KW-0479">Metal-binding</keyword>
<evidence type="ECO:0000256" key="3">
    <source>
        <dbReference type="ARBA" id="ARBA00022801"/>
    </source>
</evidence>
<comment type="cofactor">
    <cofactor evidence="1">
        <name>Mg(2+)</name>
        <dbReference type="ChEBI" id="CHEBI:18420"/>
    </cofactor>
</comment>
<organism evidence="7 8">
    <name type="scientific">Anaerococcus tetradius</name>
    <dbReference type="NCBI Taxonomy" id="33036"/>
    <lineage>
        <taxon>Bacteria</taxon>
        <taxon>Bacillati</taxon>
        <taxon>Bacillota</taxon>
        <taxon>Tissierellia</taxon>
        <taxon>Tissierellales</taxon>
        <taxon>Peptoniphilaceae</taxon>
        <taxon>Anaerococcus</taxon>
    </lineage>
</organism>
<evidence type="ECO:0000259" key="6">
    <source>
        <dbReference type="Pfam" id="PF10150"/>
    </source>
</evidence>
<proteinExistence type="predicted"/>
<feature type="domain" description="RNA-binding protein AU-1/Ribonuclease E/G" evidence="6">
    <location>
        <begin position="192"/>
        <end position="293"/>
    </location>
</feature>
<dbReference type="GO" id="GO:0005737">
    <property type="term" value="C:cytoplasm"/>
    <property type="evidence" value="ECO:0007669"/>
    <property type="project" value="TreeGrafter"/>
</dbReference>
<keyword evidence="8" id="KW-1185">Reference proteome</keyword>
<dbReference type="AlphaFoldDB" id="A0A133K8E2"/>
<dbReference type="GO" id="GO:0046872">
    <property type="term" value="F:metal ion binding"/>
    <property type="evidence" value="ECO:0007669"/>
    <property type="project" value="UniProtKB-KW"/>
</dbReference>
<dbReference type="Pfam" id="PF10150">
    <property type="entry name" value="RNase_E_G"/>
    <property type="match status" value="1"/>
</dbReference>
<dbReference type="EMBL" id="LRPM01000105">
    <property type="protein sequence ID" value="KWZ75769.1"/>
    <property type="molecule type" value="Genomic_DNA"/>
</dbReference>
<reference evidence="8" key="1">
    <citation type="submission" date="2016-01" db="EMBL/GenBank/DDBJ databases">
        <authorList>
            <person name="Mitreva M."/>
            <person name="Pepin K.H."/>
            <person name="Mihindukulasuriya K.A."/>
            <person name="Fulton R."/>
            <person name="Fronick C."/>
            <person name="O'Laughlin M."/>
            <person name="Miner T."/>
            <person name="Herter B."/>
            <person name="Rosa B.A."/>
            <person name="Cordes M."/>
            <person name="Tomlinson C."/>
            <person name="Wollam A."/>
            <person name="Palsikar V.B."/>
            <person name="Mardis E.R."/>
            <person name="Wilson R.K."/>
        </authorList>
    </citation>
    <scope>NUCLEOTIDE SEQUENCE [LARGE SCALE GENOMIC DNA]</scope>
    <source>
        <strain evidence="8">MJR8151</strain>
    </source>
</reference>
<dbReference type="InterPro" id="IPR004659">
    <property type="entry name" value="RNase_E/G"/>
</dbReference>
<dbReference type="GO" id="GO:0003723">
    <property type="term" value="F:RNA binding"/>
    <property type="evidence" value="ECO:0007669"/>
    <property type="project" value="UniProtKB-KW"/>
</dbReference>
<accession>A0A133K8E2</accession>
<dbReference type="PATRIC" id="fig|33036.3.peg.1912"/>
<dbReference type="PANTHER" id="PTHR30001">
    <property type="entry name" value="RIBONUCLEASE"/>
    <property type="match status" value="1"/>
</dbReference>
<comment type="caution">
    <text evidence="7">The sequence shown here is derived from an EMBL/GenBank/DDBJ whole genome shotgun (WGS) entry which is preliminary data.</text>
</comment>
<evidence type="ECO:0000256" key="4">
    <source>
        <dbReference type="ARBA" id="ARBA00022842"/>
    </source>
</evidence>
<dbReference type="GO" id="GO:0006364">
    <property type="term" value="P:rRNA processing"/>
    <property type="evidence" value="ECO:0007669"/>
    <property type="project" value="TreeGrafter"/>
</dbReference>
<dbReference type="RefSeq" id="WP_060929954.1">
    <property type="nucleotide sequence ID" value="NZ_KQ955312.1"/>
</dbReference>
<evidence type="ECO:0000313" key="8">
    <source>
        <dbReference type="Proteomes" id="UP000070383"/>
    </source>
</evidence>
<sequence length="309" mass="35909">MTSYVFIDREKKLLGKLIDDKIVEIKFFDSLIGNIYRGRVVNKIDALNGYFVEYDKGESLYLNSTIPYKIGDNVIVQYVRDPANGKLALGSLNFKMENESYSIKRFPPKAGPRLKKGKKKDDASYKEIFERKTRLIEEEKFFPTPKILYENSFLASYLSKNKDLEVREVNIEDFNPYKEVLKLIKDPRPSLGDSSLIIDQLETLTVIDVNSSAEKSKNNKDKFLENINLKLIDLIIYNLKIRNIGGMVLIDFLRNKDKEKIEESFRQKAEEKGLECEIYGFSPMGLFEMTIKRRGASLIDELRRRKLLL</sequence>
<dbReference type="GO" id="GO:0004540">
    <property type="term" value="F:RNA nuclease activity"/>
    <property type="evidence" value="ECO:0007669"/>
    <property type="project" value="InterPro"/>
</dbReference>
<evidence type="ECO:0000256" key="1">
    <source>
        <dbReference type="ARBA" id="ARBA00001946"/>
    </source>
</evidence>
<protein>
    <submittedName>
        <fullName evidence="7">Ribonuclease, Rne/Rng family</fullName>
    </submittedName>
</protein>
<gene>
    <name evidence="7" type="ORF">HMPREF3200_01935</name>
</gene>
<keyword evidence="3" id="KW-0378">Hydrolase</keyword>
<name>A0A133K8E2_9FIRM</name>
<evidence type="ECO:0000256" key="5">
    <source>
        <dbReference type="ARBA" id="ARBA00022884"/>
    </source>
</evidence>
<dbReference type="InterPro" id="IPR019307">
    <property type="entry name" value="RNA-bd_AU-1/RNase_E/G"/>
</dbReference>
<keyword evidence="5" id="KW-0694">RNA-binding</keyword>
<evidence type="ECO:0000256" key="2">
    <source>
        <dbReference type="ARBA" id="ARBA00022723"/>
    </source>
</evidence>
<dbReference type="GO" id="GO:0016787">
    <property type="term" value="F:hydrolase activity"/>
    <property type="evidence" value="ECO:0007669"/>
    <property type="project" value="UniProtKB-KW"/>
</dbReference>
<dbReference type="STRING" id="33036.HMPREF3200_01935"/>
<keyword evidence="4" id="KW-0460">Magnesium</keyword>